<keyword evidence="2" id="KW-1185">Reference proteome</keyword>
<proteinExistence type="predicted"/>
<reference evidence="1" key="1">
    <citation type="submission" date="2025-08" db="UniProtKB">
        <authorList>
            <consortium name="Ensembl"/>
        </authorList>
    </citation>
    <scope>IDENTIFICATION</scope>
</reference>
<evidence type="ECO:0000313" key="2">
    <source>
        <dbReference type="Proteomes" id="UP000472274"/>
    </source>
</evidence>
<protein>
    <submittedName>
        <fullName evidence="1">Uncharacterized protein</fullName>
    </submittedName>
</protein>
<reference evidence="1" key="2">
    <citation type="submission" date="2025-09" db="UniProtKB">
        <authorList>
            <consortium name="Ensembl"/>
        </authorList>
    </citation>
    <scope>IDENTIFICATION</scope>
</reference>
<accession>A0A674HWX0</accession>
<name>A0A674HWX0_9SAUR</name>
<organism evidence="1 2">
    <name type="scientific">Terrapene triunguis</name>
    <name type="common">Three-toed box turtle</name>
    <dbReference type="NCBI Taxonomy" id="2587831"/>
    <lineage>
        <taxon>Eukaryota</taxon>
        <taxon>Metazoa</taxon>
        <taxon>Chordata</taxon>
        <taxon>Craniata</taxon>
        <taxon>Vertebrata</taxon>
        <taxon>Euteleostomi</taxon>
        <taxon>Archelosauria</taxon>
        <taxon>Testudinata</taxon>
        <taxon>Testudines</taxon>
        <taxon>Cryptodira</taxon>
        <taxon>Durocryptodira</taxon>
        <taxon>Testudinoidea</taxon>
        <taxon>Emydidae</taxon>
        <taxon>Terrapene</taxon>
    </lineage>
</organism>
<dbReference type="GeneTree" id="ENSGT00950000185219"/>
<dbReference type="Proteomes" id="UP000472274">
    <property type="component" value="Unplaced"/>
</dbReference>
<dbReference type="InParanoid" id="A0A674HWX0"/>
<evidence type="ECO:0000313" key="1">
    <source>
        <dbReference type="Ensembl" id="ENSTMTP00000000157.1"/>
    </source>
</evidence>
<dbReference type="AlphaFoldDB" id="A0A674HWX0"/>
<dbReference type="Ensembl" id="ENSTMTT00000000160.1">
    <property type="protein sequence ID" value="ENSTMTP00000000157.1"/>
    <property type="gene ID" value="ENSTMTG00000000143.1"/>
</dbReference>
<sequence>MKVCGQCQEAGLLLQEVTMAGLHELRFTEEKPLLRGQDTELVSCLLSPRTSHLQGRLTGTTPRPRDQTLVGIRLWLSSHLTPIV</sequence>